<dbReference type="EMBL" id="EQ973213">
    <property type="protein sequence ID" value="EFR53215.1"/>
    <property type="molecule type" value="Genomic_DNA"/>
</dbReference>
<gene>
    <name evidence="1" type="ORF">BFAG_01911</name>
</gene>
<reference evidence="1 2" key="1">
    <citation type="submission" date="2008-12" db="EMBL/GenBank/DDBJ databases">
        <title>Annotation of Bacteroides fragilis strain 3_1_12.</title>
        <authorList>
            <consortium name="The Broad Institute Genome Sequencing Platform"/>
            <person name="Ward D."/>
            <person name="Young S.K."/>
            <person name="Kodira C.D."/>
            <person name="Zeng Q."/>
            <person name="Koehrsen M."/>
            <person name="Alvarado L."/>
            <person name="Berlin A."/>
            <person name="Borenstein D."/>
            <person name="Chen Z."/>
            <person name="Engels R."/>
            <person name="Freedman E."/>
            <person name="Gellesch M."/>
            <person name="Goldberg J."/>
            <person name="Griggs A."/>
            <person name="Gujja S."/>
            <person name="Heiman D."/>
            <person name="Hepburn T."/>
            <person name="Howarth C."/>
            <person name="Jen D."/>
            <person name="Larson L."/>
            <person name="Lewis B."/>
            <person name="Mehta T."/>
            <person name="Park D."/>
            <person name="Pearson M."/>
            <person name="Roberts A."/>
            <person name="Saif S."/>
            <person name="Shea T."/>
            <person name="Shenoy N."/>
            <person name="Sisk P."/>
            <person name="Stolte C."/>
            <person name="Sykes S."/>
            <person name="Walk T."/>
            <person name="White J."/>
            <person name="Yandava C."/>
            <person name="Allen-Vercoe E."/>
            <person name="Strauss J."/>
            <person name="Ambrose C."/>
            <person name="Lander E."/>
            <person name="Nusbaum C."/>
            <person name="Galagan J."/>
            <person name="Birren B."/>
        </authorList>
    </citation>
    <scope>NUCLEOTIDE SEQUENCE [LARGE SCALE GENOMIC DNA]</scope>
    <source>
        <strain evidence="1 2">3_1_12</strain>
    </source>
</reference>
<name>A0ABN0BJW5_BACFG</name>
<evidence type="ECO:0000313" key="2">
    <source>
        <dbReference type="Proteomes" id="UP000005101"/>
    </source>
</evidence>
<proteinExistence type="predicted"/>
<dbReference type="Proteomes" id="UP000005101">
    <property type="component" value="Unassembled WGS sequence"/>
</dbReference>
<accession>A0ABN0BJW5</accession>
<evidence type="ECO:0000313" key="1">
    <source>
        <dbReference type="EMBL" id="EFR53215.1"/>
    </source>
</evidence>
<organism evidence="1 2">
    <name type="scientific">Bacteroides fragilis 3_1_12</name>
    <dbReference type="NCBI Taxonomy" id="457424"/>
    <lineage>
        <taxon>Bacteria</taxon>
        <taxon>Pseudomonadati</taxon>
        <taxon>Bacteroidota</taxon>
        <taxon>Bacteroidia</taxon>
        <taxon>Bacteroidales</taxon>
        <taxon>Bacteroidaceae</taxon>
        <taxon>Bacteroides</taxon>
    </lineage>
</organism>
<protein>
    <submittedName>
        <fullName evidence="1">Uncharacterized protein</fullName>
    </submittedName>
</protein>
<sequence>MATLMTNKSLTDVIIGEMYRILRNNAFIFIRICKKNVIRTSFQNPTCYIVNKIKGLWNI</sequence>
<keyword evidence="2" id="KW-1185">Reference proteome</keyword>